<name>A0ABR1WJF3_9PEZI</name>
<feature type="region of interest" description="Disordered" evidence="1">
    <location>
        <begin position="225"/>
        <end position="280"/>
    </location>
</feature>
<gene>
    <name evidence="3" type="ORF">PG996_002354</name>
</gene>
<keyword evidence="4" id="KW-1185">Reference proteome</keyword>
<feature type="compositionally biased region" description="Low complexity" evidence="1">
    <location>
        <begin position="265"/>
        <end position="277"/>
    </location>
</feature>
<comment type="caution">
    <text evidence="3">The sequence shown here is derived from an EMBL/GenBank/DDBJ whole genome shotgun (WGS) entry which is preliminary data.</text>
</comment>
<organism evidence="3 4">
    <name type="scientific">Apiospora saccharicola</name>
    <dbReference type="NCBI Taxonomy" id="335842"/>
    <lineage>
        <taxon>Eukaryota</taxon>
        <taxon>Fungi</taxon>
        <taxon>Dikarya</taxon>
        <taxon>Ascomycota</taxon>
        <taxon>Pezizomycotina</taxon>
        <taxon>Sordariomycetes</taxon>
        <taxon>Xylariomycetidae</taxon>
        <taxon>Amphisphaeriales</taxon>
        <taxon>Apiosporaceae</taxon>
        <taxon>Apiospora</taxon>
    </lineage>
</organism>
<keyword evidence="2" id="KW-0812">Transmembrane</keyword>
<keyword evidence="2" id="KW-1133">Transmembrane helix</keyword>
<feature type="transmembrane region" description="Helical" evidence="2">
    <location>
        <begin position="14"/>
        <end position="40"/>
    </location>
</feature>
<accession>A0ABR1WJF3</accession>
<dbReference type="Proteomes" id="UP001446871">
    <property type="component" value="Unassembled WGS sequence"/>
</dbReference>
<evidence type="ECO:0000313" key="4">
    <source>
        <dbReference type="Proteomes" id="UP001446871"/>
    </source>
</evidence>
<reference evidence="3 4" key="1">
    <citation type="submission" date="2023-01" db="EMBL/GenBank/DDBJ databases">
        <title>Analysis of 21 Apiospora genomes using comparative genomics revels a genus with tremendous synthesis potential of carbohydrate active enzymes and secondary metabolites.</title>
        <authorList>
            <person name="Sorensen T."/>
        </authorList>
    </citation>
    <scope>NUCLEOTIDE SEQUENCE [LARGE SCALE GENOMIC DNA]</scope>
    <source>
        <strain evidence="3 4">CBS 83171</strain>
    </source>
</reference>
<evidence type="ECO:0000256" key="1">
    <source>
        <dbReference type="SAM" id="MobiDB-lite"/>
    </source>
</evidence>
<dbReference type="EMBL" id="JAQQWM010000001">
    <property type="protein sequence ID" value="KAK8083573.1"/>
    <property type="molecule type" value="Genomic_DNA"/>
</dbReference>
<evidence type="ECO:0000256" key="2">
    <source>
        <dbReference type="SAM" id="Phobius"/>
    </source>
</evidence>
<sequence>MSSDNSNGPSATDIITYVGVPLAVAGVLPIAYTAATTLIFRRQLLKKLEGSQAGTIRSTEILNRVVEVQYPRYRLAVSQLADNPSGPGIQPEDIYPRSWLSGGSWTFLTWHRQEIGSKIQRLTPGDAPYQPQAEIWFCDLINRLYRLGAEVVPSRWSDLRTHGTWARRGLVLMRVGTSDALVIAKSDDSDGFLALQLDSGVDWPNLQRQRGYTFSKADTILIQPTTLKGHSNRVDANDQPETDGNVKVQRSMELPPPVRDDNQETSTGPGSSSPGTTQATPILCHFSSKGLTEAEWHPASGNDDVVNRPRNIPVAHLRWREAVANQAVWFASCATASQARKNWPIVSYCIPDYILHVAQVSGLSFRALRALYESRIVVKQFYWDKASERSSSSPDCSVEVVAERGLDWLRSKNNELADLSLEDVGATVLHKMIVDPQFAKEIRTQLDDWKAYTDKAEGAPIKDVDSPKRIKIFVEATLLLVLIKRMASSPLPDVQKCISTFKYVKLG</sequence>
<keyword evidence="2" id="KW-0472">Membrane</keyword>
<protein>
    <submittedName>
        <fullName evidence="3">Uncharacterized protein</fullName>
    </submittedName>
</protein>
<proteinExistence type="predicted"/>
<evidence type="ECO:0000313" key="3">
    <source>
        <dbReference type="EMBL" id="KAK8083573.1"/>
    </source>
</evidence>